<comment type="caution">
    <text evidence="2">The sequence shown here is derived from an EMBL/GenBank/DDBJ whole genome shotgun (WGS) entry which is preliminary data.</text>
</comment>
<reference evidence="2" key="1">
    <citation type="submission" date="2019-10" db="EMBL/GenBank/DDBJ databases">
        <title>Draft genome sequence of Panacibacter sp. KCS-6.</title>
        <authorList>
            <person name="Yim K.J."/>
        </authorList>
    </citation>
    <scope>NUCLEOTIDE SEQUENCE</scope>
    <source>
        <strain evidence="2">KCS-6</strain>
    </source>
</reference>
<protein>
    <submittedName>
        <fullName evidence="2">Uncharacterized protein</fullName>
    </submittedName>
</protein>
<evidence type="ECO:0000256" key="1">
    <source>
        <dbReference type="SAM" id="SignalP"/>
    </source>
</evidence>
<dbReference type="AlphaFoldDB" id="A0A8J8FEV0"/>
<feature type="chain" id="PRO_5035202203" evidence="1">
    <location>
        <begin position="21"/>
        <end position="563"/>
    </location>
</feature>
<proteinExistence type="predicted"/>
<dbReference type="EMBL" id="WHPF01000004">
    <property type="protein sequence ID" value="NNV55064.1"/>
    <property type="molecule type" value="Genomic_DNA"/>
</dbReference>
<accession>A0A8J8FEV0</accession>
<dbReference type="RefSeq" id="WP_171606996.1">
    <property type="nucleotide sequence ID" value="NZ_WHPF01000004.1"/>
</dbReference>
<sequence>MFKKQCLTMVCFICSFMLHAQENAISVSNFTVKNQLQSNISEWGNTPGALLLVAQNSSWGDRPVKLLIAVKKGDSKICGIADGITLDYFKARSFGTNELLAGLGNCETLPPGIYSLCVQFRGMSDNRQWVNISPEVCKPFTVDGGTNNQKYTGPAPIFPENNKIFTEQDIKKPLTFRWTPVVPKPQEPVTYRLKVWQLMQGQNSTEALRTNPPIVTKDVDNFTQTIVANLLTGPCKPPYLCDFVWTVQAINREGKPWGENIGESEPSLFSVSSAGCGTNKDIVTITCKGWVNGLPTYNVSIVFNNVIPITGGQQCTTMMNGITATLGTISGINTLPVTIPVGGNSPAISFTYTPANSTQTAVTFNYTGIWNDGNNNTSNFNSGLITLPSCVCNSCDLIQWNIGTATQALLGNYMNIIQPFNPTGYGNIVGVKAEIITFERYVGDSCMSCNKDWNQWGNFTAGNYAGLSGSLAAASPPITGFTHHAIYFNATGPGSFNLSISTPPLSNLSCCCDRVAVTIRYTYTFKASDGTCTYCSFVKRYEFFKGNCRGIPVPIDTPVNPTK</sequence>
<gene>
    <name evidence="2" type="ORF">GD597_06315</name>
</gene>
<evidence type="ECO:0000313" key="3">
    <source>
        <dbReference type="Proteomes" id="UP000598971"/>
    </source>
</evidence>
<keyword evidence="3" id="KW-1185">Reference proteome</keyword>
<name>A0A8J8FEV0_9BACT</name>
<feature type="signal peptide" evidence="1">
    <location>
        <begin position="1"/>
        <end position="20"/>
    </location>
</feature>
<evidence type="ECO:0000313" key="2">
    <source>
        <dbReference type="EMBL" id="NNV55064.1"/>
    </source>
</evidence>
<keyword evidence="1" id="KW-0732">Signal</keyword>
<dbReference type="Proteomes" id="UP000598971">
    <property type="component" value="Unassembled WGS sequence"/>
</dbReference>
<organism evidence="2 3">
    <name type="scientific">Limnovirga soli</name>
    <dbReference type="NCBI Taxonomy" id="2656915"/>
    <lineage>
        <taxon>Bacteria</taxon>
        <taxon>Pseudomonadati</taxon>
        <taxon>Bacteroidota</taxon>
        <taxon>Chitinophagia</taxon>
        <taxon>Chitinophagales</taxon>
        <taxon>Chitinophagaceae</taxon>
        <taxon>Limnovirga</taxon>
    </lineage>
</organism>